<dbReference type="InterPro" id="IPR036397">
    <property type="entry name" value="RNaseH_sf"/>
</dbReference>
<dbReference type="AlphaFoldDB" id="A0A5C5BUW9"/>
<dbReference type="PANTHER" id="PTHR35004">
    <property type="entry name" value="TRANSPOSASE RV3428C-RELATED"/>
    <property type="match status" value="1"/>
</dbReference>
<accession>A0A5C5BUW9</accession>
<evidence type="ECO:0000313" key="3">
    <source>
        <dbReference type="EMBL" id="TNU89538.1"/>
    </source>
</evidence>
<evidence type="ECO:0000256" key="1">
    <source>
        <dbReference type="ARBA" id="ARBA00009277"/>
    </source>
</evidence>
<dbReference type="GO" id="GO:0003676">
    <property type="term" value="F:nucleic acid binding"/>
    <property type="evidence" value="ECO:0007669"/>
    <property type="project" value="InterPro"/>
</dbReference>
<gene>
    <name evidence="3" type="ORF">FIC87_11110</name>
</gene>
<dbReference type="InterPro" id="IPR054353">
    <property type="entry name" value="IstA-like_C"/>
</dbReference>
<dbReference type="GO" id="GO:0015074">
    <property type="term" value="P:DNA integration"/>
    <property type="evidence" value="ECO:0007669"/>
    <property type="project" value="InterPro"/>
</dbReference>
<dbReference type="CDD" id="cd00090">
    <property type="entry name" value="HTH_ARSR"/>
    <property type="match status" value="1"/>
</dbReference>
<feature type="domain" description="Integrase catalytic" evidence="2">
    <location>
        <begin position="141"/>
        <end position="336"/>
    </location>
</feature>
<dbReference type="InterPro" id="IPR011991">
    <property type="entry name" value="ArsR-like_HTH"/>
</dbReference>
<dbReference type="EMBL" id="VEVP01000027">
    <property type="protein sequence ID" value="TNU89538.1"/>
    <property type="molecule type" value="Genomic_DNA"/>
</dbReference>
<organism evidence="3 4">
    <name type="scientific">Eggerthella lenta</name>
    <name type="common">Eubacterium lentum</name>
    <dbReference type="NCBI Taxonomy" id="84112"/>
    <lineage>
        <taxon>Bacteria</taxon>
        <taxon>Bacillati</taxon>
        <taxon>Actinomycetota</taxon>
        <taxon>Coriobacteriia</taxon>
        <taxon>Eggerthellales</taxon>
        <taxon>Eggerthellaceae</taxon>
        <taxon>Eggerthella</taxon>
    </lineage>
</organism>
<dbReference type="NCBIfam" id="NF033546">
    <property type="entry name" value="transpos_IS21"/>
    <property type="match status" value="1"/>
</dbReference>
<reference evidence="3 4" key="1">
    <citation type="journal article" date="2005" name="Appl. Environ. Microbiol.">
        <title>Intestinal bacterial communities that produce active estrogen-like compounds enterodiol and enterolactone in humans.</title>
        <authorList>
            <person name="Clavel T."/>
            <person name="Henderson G."/>
            <person name="Alpert C.A."/>
            <person name="Philippe C."/>
            <person name="Rigottier-Gois L."/>
            <person name="Dore J."/>
            <person name="Blaut M."/>
        </authorList>
    </citation>
    <scope>NUCLEOTIDE SEQUENCE [LARGE SCALE GENOMIC DNA]</scope>
    <source>
        <strain evidence="3 4">SECO-MT75m2</strain>
    </source>
</reference>
<dbReference type="InterPro" id="IPR001584">
    <property type="entry name" value="Integrase_cat-core"/>
</dbReference>
<comment type="caution">
    <text evidence="3">The sequence shown here is derived from an EMBL/GenBank/DDBJ whole genome shotgun (WGS) entry which is preliminary data.</text>
</comment>
<proteinExistence type="inferred from homology"/>
<protein>
    <submittedName>
        <fullName evidence="3">IS21 family transposase</fullName>
    </submittedName>
</protein>
<comment type="similarity">
    <text evidence="1">Belongs to the transposase IS21/IS408/IS1162 family.</text>
</comment>
<dbReference type="Pfam" id="PF22483">
    <property type="entry name" value="Mu-transpos_C_2"/>
    <property type="match status" value="1"/>
</dbReference>
<dbReference type="PROSITE" id="PS50994">
    <property type="entry name" value="INTEGRASE"/>
    <property type="match status" value="1"/>
</dbReference>
<dbReference type="Proteomes" id="UP000312594">
    <property type="component" value="Unassembled WGS sequence"/>
</dbReference>
<dbReference type="Gene3D" id="3.30.420.10">
    <property type="entry name" value="Ribonuclease H-like superfamily/Ribonuclease H"/>
    <property type="match status" value="1"/>
</dbReference>
<dbReference type="InterPro" id="IPR012337">
    <property type="entry name" value="RNaseH-like_sf"/>
</dbReference>
<evidence type="ECO:0000259" key="2">
    <source>
        <dbReference type="PROSITE" id="PS50994"/>
    </source>
</evidence>
<name>A0A5C5BUW9_EGGLN</name>
<dbReference type="SUPFAM" id="SSF53098">
    <property type="entry name" value="Ribonuclease H-like"/>
    <property type="match status" value="1"/>
</dbReference>
<evidence type="ECO:0000313" key="4">
    <source>
        <dbReference type="Proteomes" id="UP000312594"/>
    </source>
</evidence>
<sequence length="536" mass="59452">MERGTMPMSKNKKILLMLAKGGATQSDIAAALHVSKRDVSAGAKVMRECGLTFDAVSSMDADAVDDMFFAKEERRPNDAYLRPDMAALVERKKMSRKLPVKLFWLEYCERAAAEGKLAYAYQTFCEMFADAAGKMGATRHFSHEPGAKCFIDWAGDVAHLTDKLLGTRTKVYVLVVTLPFSDKFWAEGFCDMRQKSWQEGQIHAFEEFGGVPRMWVPDNAATATDRAAAPRVTLVNREYERFAEHYGAAVLPARVRRPRDKSVAESCVDLVERWIIGPSGEMTFYTIDEFNEFCAEKVAWLNSRPFSAKDGSRDSVFEEERMHLMPLPAERYEMCEWRSAKVAPDYHVTVDYMHYSVDHSLIGEQVDVKLTSSSVAVMHGGAVVAVHPRLHGRKGQYSTNVEHMPENHAALDDPWSPERFASWARRVGPETASAIERVLASRAIVEQSFVSCRNILGLSKTYAPALLERACAKLNAASALPSYTGLKNAILAIKSSDAEERAKGRPVGAAGSGELVDRAKSAGRLRGADAYKRGGE</sequence>
<dbReference type="PANTHER" id="PTHR35004:SF8">
    <property type="entry name" value="TRANSPOSASE RV3428C-RELATED"/>
    <property type="match status" value="1"/>
</dbReference>